<dbReference type="Gene3D" id="3.40.1110.10">
    <property type="entry name" value="Calcium-transporting ATPase, cytoplasmic domain N"/>
    <property type="match status" value="1"/>
</dbReference>
<evidence type="ECO:0000259" key="7">
    <source>
        <dbReference type="Pfam" id="PF00122"/>
    </source>
</evidence>
<dbReference type="PRINTS" id="PR00119">
    <property type="entry name" value="CATATPASE"/>
</dbReference>
<feature type="transmembrane region" description="Helical" evidence="6">
    <location>
        <begin position="69"/>
        <end position="87"/>
    </location>
</feature>
<dbReference type="InterPro" id="IPR023299">
    <property type="entry name" value="ATPase_P-typ_cyto_dom_N"/>
</dbReference>
<evidence type="ECO:0000256" key="4">
    <source>
        <dbReference type="ARBA" id="ARBA00023136"/>
    </source>
</evidence>
<dbReference type="SUPFAM" id="SSF81653">
    <property type="entry name" value="Calcium ATPase, transduction domain A"/>
    <property type="match status" value="1"/>
</dbReference>
<dbReference type="Gene3D" id="2.70.150.10">
    <property type="entry name" value="Calcium-transporting ATPase, cytoplasmic transduction domain A"/>
    <property type="match status" value="1"/>
</dbReference>
<proteinExistence type="predicted"/>
<evidence type="ECO:0000256" key="5">
    <source>
        <dbReference type="SAM" id="MobiDB-lite"/>
    </source>
</evidence>
<dbReference type="Pfam" id="PF00122">
    <property type="entry name" value="E1-E2_ATPase"/>
    <property type="match status" value="1"/>
</dbReference>
<keyword evidence="9" id="KW-1185">Reference proteome</keyword>
<feature type="transmembrane region" description="Helical" evidence="6">
    <location>
        <begin position="237"/>
        <end position="261"/>
    </location>
</feature>
<accession>A0A1H2MM77</accession>
<dbReference type="Gene3D" id="3.40.50.1000">
    <property type="entry name" value="HAD superfamily/HAD-like"/>
    <property type="match status" value="1"/>
</dbReference>
<protein>
    <submittedName>
        <fullName evidence="8">Cation-transporting ATPase E</fullName>
    </submittedName>
</protein>
<dbReference type="InterPro" id="IPR036412">
    <property type="entry name" value="HAD-like_sf"/>
</dbReference>
<dbReference type="OrthoDB" id="9814270at2"/>
<keyword evidence="2 6" id="KW-0812">Transmembrane</keyword>
<evidence type="ECO:0000256" key="2">
    <source>
        <dbReference type="ARBA" id="ARBA00022692"/>
    </source>
</evidence>
<organism evidence="8 9">
    <name type="scientific">Microlunatus sagamiharensis</name>
    <dbReference type="NCBI Taxonomy" id="546874"/>
    <lineage>
        <taxon>Bacteria</taxon>
        <taxon>Bacillati</taxon>
        <taxon>Actinomycetota</taxon>
        <taxon>Actinomycetes</taxon>
        <taxon>Propionibacteriales</taxon>
        <taxon>Propionibacteriaceae</taxon>
        <taxon>Microlunatus</taxon>
    </lineage>
</organism>
<dbReference type="InterPro" id="IPR023298">
    <property type="entry name" value="ATPase_P-typ_TM_dom_sf"/>
</dbReference>
<reference evidence="9" key="1">
    <citation type="submission" date="2016-10" db="EMBL/GenBank/DDBJ databases">
        <authorList>
            <person name="Varghese N."/>
            <person name="Submissions S."/>
        </authorList>
    </citation>
    <scope>NUCLEOTIDE SEQUENCE [LARGE SCALE GENOMIC DNA]</scope>
    <source>
        <strain evidence="9">DSM 21743</strain>
    </source>
</reference>
<dbReference type="GO" id="GO:0016887">
    <property type="term" value="F:ATP hydrolysis activity"/>
    <property type="evidence" value="ECO:0007669"/>
    <property type="project" value="InterPro"/>
</dbReference>
<dbReference type="InterPro" id="IPR023214">
    <property type="entry name" value="HAD_sf"/>
</dbReference>
<dbReference type="EMBL" id="LT629799">
    <property type="protein sequence ID" value="SDU94212.1"/>
    <property type="molecule type" value="Genomic_DNA"/>
</dbReference>
<name>A0A1H2MM77_9ACTN</name>
<dbReference type="AlphaFoldDB" id="A0A1H2MM77"/>
<dbReference type="InterPro" id="IPR001757">
    <property type="entry name" value="P_typ_ATPase"/>
</dbReference>
<feature type="transmembrane region" description="Helical" evidence="6">
    <location>
        <begin position="824"/>
        <end position="844"/>
    </location>
</feature>
<feature type="region of interest" description="Disordered" evidence="5">
    <location>
        <begin position="864"/>
        <end position="884"/>
    </location>
</feature>
<sequence length="884" mass="93448">MYALADRRWPHNGCVPGPTSDAPPEPAVDLTPLTGLSAAEAEDRLRRGEGNEAVSASERTYGRILRTNVFNLYNTILFAIGLALLALGRYNDAVISVGIGLLNAVISAGQEIRAKRQLDRLQESDRGTVVVVRGGDDVELDPTDVVRGDLVRVRPGDPVVVDGPVRDGRVSVDESQVTDEPGAQRRDVGDELLSGGRVVDGEGLQQARDVGAGSHAGRLTAEARGSRTAGTPLQHQIAFCVRLVMVVVVLMSGAILLQAALDDLRVTRVVQTAAVLSGLVPYGLFFLIVLAYTGGAVVASRRGALVQQVNAVESLSNVDVLCTDTAGALTTGRLDVTEVVPLAGRGRDDLDAALHALTRAVGTSTPTGAALRRELESHAGTGEPVREEVPFTAALRWGGVRTDRASWVVGEVDALAPALTGTGLEQQVEGRSAQGLRLLVVAEAAEPDAELHGSGGRATLPALQPLGLVCLAEELRPDARDTVARLVAEDIRVVLLSGDDPVAVAGTARRVGLDPGTPVDGRTLDGLDDDELDVTVAQADVVGRISPAQKVRVVSSLRRQGHYVAVVGDGVNDAPALQAAQVGVAMRSGSTVARDVADIVLLEDSLGALLPARREGRRIIGGIAVSTQVFLTRVATQALVIVIVTMLGLGFPYSPAQTGLTLFTVGLPTLFLTAWARPGGTHRRLLLELVRFVTPAAVLTAAFAVGTYTYLYTTITDGFADPRLRDRLVTEFSRYTDLNAADPGFVSAAATVGAQTGLSTFVSIASILLILFLEPPTRLFASWTRPSPDRRPAVLVVVLLVGLLAALVVPTPRSYFGLTRPAPVVYEIAVPLLLLWFVVLSAVYRFRVLDRLLGLGDLTPLEPEETAETDVQDTRRPRRTTAGA</sequence>
<keyword evidence="4 6" id="KW-0472">Membrane</keyword>
<evidence type="ECO:0000256" key="1">
    <source>
        <dbReference type="ARBA" id="ARBA00004651"/>
    </source>
</evidence>
<evidence type="ECO:0000256" key="3">
    <source>
        <dbReference type="ARBA" id="ARBA00022989"/>
    </source>
</evidence>
<dbReference type="NCBIfam" id="TIGR01494">
    <property type="entry name" value="ATPase_P-type"/>
    <property type="match status" value="2"/>
</dbReference>
<dbReference type="PANTHER" id="PTHR42861">
    <property type="entry name" value="CALCIUM-TRANSPORTING ATPASE"/>
    <property type="match status" value="1"/>
</dbReference>
<dbReference type="Proteomes" id="UP000198825">
    <property type="component" value="Chromosome I"/>
</dbReference>
<feature type="transmembrane region" description="Helical" evidence="6">
    <location>
        <begin position="634"/>
        <end position="653"/>
    </location>
</feature>
<feature type="transmembrane region" description="Helical" evidence="6">
    <location>
        <begin position="689"/>
        <end position="711"/>
    </location>
</feature>
<evidence type="ECO:0000313" key="8">
    <source>
        <dbReference type="EMBL" id="SDU94212.1"/>
    </source>
</evidence>
<feature type="transmembrane region" description="Helical" evidence="6">
    <location>
        <begin position="659"/>
        <end position="677"/>
    </location>
</feature>
<dbReference type="InterPro" id="IPR008250">
    <property type="entry name" value="ATPase_P-typ_transduc_dom_A_sf"/>
</dbReference>
<feature type="transmembrane region" description="Helical" evidence="6">
    <location>
        <begin position="752"/>
        <end position="773"/>
    </location>
</feature>
<dbReference type="InterPro" id="IPR059000">
    <property type="entry name" value="ATPase_P-type_domA"/>
</dbReference>
<feature type="transmembrane region" description="Helical" evidence="6">
    <location>
        <begin position="793"/>
        <end position="812"/>
    </location>
</feature>
<dbReference type="PRINTS" id="PR00120">
    <property type="entry name" value="HATPASE"/>
</dbReference>
<dbReference type="Pfam" id="PF00702">
    <property type="entry name" value="Hydrolase"/>
    <property type="match status" value="1"/>
</dbReference>
<dbReference type="STRING" id="546874.SAMN04488544_2325"/>
<feature type="region of interest" description="Disordered" evidence="5">
    <location>
        <begin position="1"/>
        <end position="25"/>
    </location>
</feature>
<dbReference type="GO" id="GO:0005524">
    <property type="term" value="F:ATP binding"/>
    <property type="evidence" value="ECO:0007669"/>
    <property type="project" value="InterPro"/>
</dbReference>
<dbReference type="SUPFAM" id="SSF81665">
    <property type="entry name" value="Calcium ATPase, transmembrane domain M"/>
    <property type="match status" value="1"/>
</dbReference>
<dbReference type="Gene3D" id="1.20.1110.10">
    <property type="entry name" value="Calcium-transporting ATPase, transmembrane domain"/>
    <property type="match status" value="1"/>
</dbReference>
<dbReference type="SUPFAM" id="SSF81660">
    <property type="entry name" value="Metal cation-transporting ATPase, ATP-binding domain N"/>
    <property type="match status" value="1"/>
</dbReference>
<dbReference type="GO" id="GO:0005886">
    <property type="term" value="C:plasma membrane"/>
    <property type="evidence" value="ECO:0007669"/>
    <property type="project" value="UniProtKB-SubCell"/>
</dbReference>
<gene>
    <name evidence="8" type="ORF">SAMN04488544_2325</name>
</gene>
<evidence type="ECO:0000256" key="6">
    <source>
        <dbReference type="SAM" id="Phobius"/>
    </source>
</evidence>
<keyword evidence="3 6" id="KW-1133">Transmembrane helix</keyword>
<feature type="transmembrane region" description="Helical" evidence="6">
    <location>
        <begin position="273"/>
        <end position="292"/>
    </location>
</feature>
<comment type="subcellular location">
    <subcellularLocation>
        <location evidence="1">Cell membrane</location>
        <topology evidence="1">Multi-pass membrane protein</topology>
    </subcellularLocation>
</comment>
<feature type="domain" description="P-type ATPase A" evidence="7">
    <location>
        <begin position="127"/>
        <end position="221"/>
    </location>
</feature>
<feature type="transmembrane region" description="Helical" evidence="6">
    <location>
        <begin position="93"/>
        <end position="112"/>
    </location>
</feature>
<dbReference type="SUPFAM" id="SSF56784">
    <property type="entry name" value="HAD-like"/>
    <property type="match status" value="1"/>
</dbReference>
<dbReference type="PROSITE" id="PS01229">
    <property type="entry name" value="COF_2"/>
    <property type="match status" value="1"/>
</dbReference>
<evidence type="ECO:0000313" key="9">
    <source>
        <dbReference type="Proteomes" id="UP000198825"/>
    </source>
</evidence>